<protein>
    <recommendedName>
        <fullName evidence="5">Tyr recombinase domain-containing protein</fullName>
    </recommendedName>
</protein>
<sequence length="489" mass="53897">MNKDHNLQLQGGTYHVRLAIPAGVRKAFGGKRILSKSLKTGSLTEAMHRRGRYLDVWRAQIKAAKDGVPLPDGWQQDVAFMVEQIDTQRRDKKRALLGEQVQDLPTPDPEMMAKILAAPHIMEPFRQLMAERHREGLSGLVRLEDELAEALKGAIPKLMGQAFKPSKDEQEELNALASGAASYRKKSPITKASLEAFRAFRLARNVSAANVDTQESRLLKLSAFIVQTGKPLDFDLVSQWLDSLALSGKTQQQYLLAGNAFWKWAMKYDARWREAFKGAASPFERHDVPMPKGKEAKDAKRQHFTLADMCRLHTAAEEGGNAPLADLIQLAYFTGARISELCRLRTEHVITVDGVTSLDIADSKTSAGIRVVPIHPAIDSLVARLVNDSPDGYLVVTGFVSKRGDRTGAIGKAFGALKTSLGFGPLHVFHSIRATTITQLARHDVSYPMICELVGHQTKTVTFDTYSAGFGSRQKLAAMATVPVFTSQN</sequence>
<dbReference type="Pfam" id="PF20172">
    <property type="entry name" value="DUF6538"/>
    <property type="match status" value="1"/>
</dbReference>
<dbReference type="InterPro" id="IPR046668">
    <property type="entry name" value="DUF6538"/>
</dbReference>
<keyword evidence="2" id="KW-0229">DNA integration</keyword>
<keyword evidence="4" id="KW-0233">DNA recombination</keyword>
<reference evidence="6 7" key="1">
    <citation type="submission" date="2014-07" db="EMBL/GenBank/DDBJ databases">
        <title>Draft Genome Sequences of Environmental Pseudomonas syringae strains.</title>
        <authorList>
            <person name="Baltrus D.A."/>
            <person name="Berge O."/>
            <person name="Morris C."/>
        </authorList>
    </citation>
    <scope>NUCLEOTIDE SEQUENCE [LARGE SCALE GENOMIC DNA]</scope>
    <source>
        <strain evidence="6 7">CEB003</strain>
    </source>
</reference>
<dbReference type="PROSITE" id="PS51898">
    <property type="entry name" value="TYR_RECOMBINASE"/>
    <property type="match status" value="1"/>
</dbReference>
<dbReference type="GO" id="GO:0006310">
    <property type="term" value="P:DNA recombination"/>
    <property type="evidence" value="ECO:0007669"/>
    <property type="project" value="UniProtKB-KW"/>
</dbReference>
<dbReference type="InterPro" id="IPR002104">
    <property type="entry name" value="Integrase_catalytic"/>
</dbReference>
<evidence type="ECO:0000256" key="3">
    <source>
        <dbReference type="ARBA" id="ARBA00023125"/>
    </source>
</evidence>
<dbReference type="RefSeq" id="WP_047572154.1">
    <property type="nucleotide sequence ID" value="NZ_JPQT01000041.1"/>
</dbReference>
<dbReference type="GO" id="GO:0003677">
    <property type="term" value="F:DNA binding"/>
    <property type="evidence" value="ECO:0007669"/>
    <property type="project" value="UniProtKB-KW"/>
</dbReference>
<evidence type="ECO:0000256" key="4">
    <source>
        <dbReference type="ARBA" id="ARBA00023172"/>
    </source>
</evidence>
<dbReference type="PATRIC" id="fig|317.174.peg.611"/>
<organism evidence="6 7">
    <name type="scientific">Pseudomonas syringae</name>
    <dbReference type="NCBI Taxonomy" id="317"/>
    <lineage>
        <taxon>Bacteria</taxon>
        <taxon>Pseudomonadati</taxon>
        <taxon>Pseudomonadota</taxon>
        <taxon>Gammaproteobacteria</taxon>
        <taxon>Pseudomonadales</taxon>
        <taxon>Pseudomonadaceae</taxon>
        <taxon>Pseudomonas</taxon>
    </lineage>
</organism>
<dbReference type="Gene3D" id="1.10.443.10">
    <property type="entry name" value="Intergrase catalytic core"/>
    <property type="match status" value="1"/>
</dbReference>
<comment type="caution">
    <text evidence="6">The sequence shown here is derived from an EMBL/GenBank/DDBJ whole genome shotgun (WGS) entry which is preliminary data.</text>
</comment>
<dbReference type="EMBL" id="JPQT01000041">
    <property type="protein sequence ID" value="KFE55008.1"/>
    <property type="molecule type" value="Genomic_DNA"/>
</dbReference>
<comment type="similarity">
    <text evidence="1">Belongs to the 'phage' integrase family.</text>
</comment>
<evidence type="ECO:0000256" key="1">
    <source>
        <dbReference type="ARBA" id="ARBA00008857"/>
    </source>
</evidence>
<dbReference type="InterPro" id="IPR050090">
    <property type="entry name" value="Tyrosine_recombinase_XerCD"/>
</dbReference>
<accession>A0A085VHU5</accession>
<dbReference type="InterPro" id="IPR013762">
    <property type="entry name" value="Integrase-like_cat_sf"/>
</dbReference>
<dbReference type="Proteomes" id="UP000028643">
    <property type="component" value="Unassembled WGS sequence"/>
</dbReference>
<dbReference type="PANTHER" id="PTHR30349:SF41">
    <property type="entry name" value="INTEGRASE_RECOMBINASE PROTEIN MJ0367-RELATED"/>
    <property type="match status" value="1"/>
</dbReference>
<evidence type="ECO:0000256" key="2">
    <source>
        <dbReference type="ARBA" id="ARBA00022908"/>
    </source>
</evidence>
<dbReference type="Pfam" id="PF00589">
    <property type="entry name" value="Phage_integrase"/>
    <property type="match status" value="1"/>
</dbReference>
<dbReference type="PANTHER" id="PTHR30349">
    <property type="entry name" value="PHAGE INTEGRASE-RELATED"/>
    <property type="match status" value="1"/>
</dbReference>
<dbReference type="AlphaFoldDB" id="A0A085VHU5"/>
<feature type="domain" description="Tyr recombinase" evidence="5">
    <location>
        <begin position="299"/>
        <end position="479"/>
    </location>
</feature>
<proteinExistence type="inferred from homology"/>
<keyword evidence="3" id="KW-0238">DNA-binding</keyword>
<dbReference type="GO" id="GO:0015074">
    <property type="term" value="P:DNA integration"/>
    <property type="evidence" value="ECO:0007669"/>
    <property type="project" value="UniProtKB-KW"/>
</dbReference>
<dbReference type="InterPro" id="IPR011010">
    <property type="entry name" value="DNA_brk_join_enz"/>
</dbReference>
<dbReference type="SUPFAM" id="SSF56349">
    <property type="entry name" value="DNA breaking-rejoining enzymes"/>
    <property type="match status" value="1"/>
</dbReference>
<evidence type="ECO:0000259" key="5">
    <source>
        <dbReference type="PROSITE" id="PS51898"/>
    </source>
</evidence>
<evidence type="ECO:0000313" key="6">
    <source>
        <dbReference type="EMBL" id="KFE55008.1"/>
    </source>
</evidence>
<gene>
    <name evidence="6" type="ORF">IV02_03025</name>
</gene>
<name>A0A085VHU5_PSESX</name>
<evidence type="ECO:0000313" key="7">
    <source>
        <dbReference type="Proteomes" id="UP000028643"/>
    </source>
</evidence>